<evidence type="ECO:0000256" key="1">
    <source>
        <dbReference type="SAM" id="Phobius"/>
    </source>
</evidence>
<evidence type="ECO:0000313" key="3">
    <source>
        <dbReference type="Proteomes" id="UP001433872"/>
    </source>
</evidence>
<keyword evidence="1" id="KW-0812">Transmembrane</keyword>
<protein>
    <submittedName>
        <fullName evidence="2">Uncharacterized protein</fullName>
    </submittedName>
</protein>
<name>A0AAX4MXZ9_9CAUD</name>
<evidence type="ECO:0000313" key="2">
    <source>
        <dbReference type="EMBL" id="WYV99292.1"/>
    </source>
</evidence>
<keyword evidence="1" id="KW-0472">Membrane</keyword>
<keyword evidence="1" id="KW-1133">Transmembrane helix</keyword>
<feature type="transmembrane region" description="Helical" evidence="1">
    <location>
        <begin position="6"/>
        <end position="23"/>
    </location>
</feature>
<organism evidence="2 3">
    <name type="scientific">Pseudomonas phage vB_PpuM-KoPa-4</name>
    <dbReference type="NCBI Taxonomy" id="3132618"/>
    <lineage>
        <taxon>Viruses</taxon>
        <taxon>Duplodnaviria</taxon>
        <taxon>Heunggongvirae</taxon>
        <taxon>Uroviricota</taxon>
        <taxon>Caudoviricetes</taxon>
        <taxon>Vandenendeviridae</taxon>
        <taxon>Gorskivirinae</taxon>
        <taxon>Tartuvirus</taxon>
        <taxon>Tartuvirus kopa4</taxon>
    </lineage>
</organism>
<dbReference type="Proteomes" id="UP001433872">
    <property type="component" value="Segment"/>
</dbReference>
<accession>A0AAX4MXZ9</accession>
<proteinExistence type="predicted"/>
<feature type="transmembrane region" description="Helical" evidence="1">
    <location>
        <begin position="43"/>
        <end position="64"/>
    </location>
</feature>
<sequence>MMGIYIALGLIYVFFGGLCAWAIEEDIGRTLEHEFGKDVKEGIIGLTFLFWPVVVGCLMAYVGLFLLMAVALGTLTSVCAVGKLVLAGVRLAFRGLVKCGEAIVNIFAD</sequence>
<dbReference type="EMBL" id="PP496414">
    <property type="protein sequence ID" value="WYV99292.1"/>
    <property type="molecule type" value="Genomic_DNA"/>
</dbReference>
<keyword evidence="3" id="KW-1185">Reference proteome</keyword>
<feature type="transmembrane region" description="Helical" evidence="1">
    <location>
        <begin position="70"/>
        <end position="93"/>
    </location>
</feature>
<reference evidence="2" key="1">
    <citation type="submission" date="2024-03" db="EMBL/GenBank/DDBJ databases">
        <title>Isolation and characterization of a phage collection against Pseudomonas putida.</title>
        <authorList>
            <person name="Brauer A."/>
            <person name="Rosendahl S."/>
            <person name="Kangsep A."/>
            <person name="Rikberg R."/>
            <person name="Lewanczyk A.C."/>
            <person name="Horak R."/>
            <person name="Tamman H."/>
        </authorList>
    </citation>
    <scope>NUCLEOTIDE SEQUENCE</scope>
</reference>
<gene>
    <name evidence="2" type="ORF">KoPa4_00124</name>
</gene>